<accession>R7S135</accession>
<evidence type="ECO:0000256" key="1">
    <source>
        <dbReference type="SAM" id="MobiDB-lite"/>
    </source>
</evidence>
<feature type="domain" description="DUF6589" evidence="2">
    <location>
        <begin position="283"/>
        <end position="750"/>
    </location>
</feature>
<dbReference type="GeneID" id="18885670"/>
<evidence type="ECO:0000259" key="2">
    <source>
        <dbReference type="Pfam" id="PF20231"/>
    </source>
</evidence>
<dbReference type="RefSeq" id="XP_007388561.1">
    <property type="nucleotide sequence ID" value="XM_007388499.1"/>
</dbReference>
<feature type="compositionally biased region" description="Basic and acidic residues" evidence="1">
    <location>
        <begin position="587"/>
        <end position="599"/>
    </location>
</feature>
<dbReference type="Proteomes" id="UP000054196">
    <property type="component" value="Unassembled WGS sequence"/>
</dbReference>
<gene>
    <name evidence="3" type="ORF">PUNSTDRAFT_76744</name>
</gene>
<dbReference type="OrthoDB" id="3256296at2759"/>
<name>R7S135_PUNST</name>
<reference evidence="4" key="1">
    <citation type="journal article" date="2012" name="Science">
        <title>The Paleozoic origin of enzymatic lignin decomposition reconstructed from 31 fungal genomes.</title>
        <authorList>
            <person name="Floudas D."/>
            <person name="Binder M."/>
            <person name="Riley R."/>
            <person name="Barry K."/>
            <person name="Blanchette R.A."/>
            <person name="Henrissat B."/>
            <person name="Martinez A.T."/>
            <person name="Otillar R."/>
            <person name="Spatafora J.W."/>
            <person name="Yadav J.S."/>
            <person name="Aerts A."/>
            <person name="Benoit I."/>
            <person name="Boyd A."/>
            <person name="Carlson A."/>
            <person name="Copeland A."/>
            <person name="Coutinho P.M."/>
            <person name="de Vries R.P."/>
            <person name="Ferreira P."/>
            <person name="Findley K."/>
            <person name="Foster B."/>
            <person name="Gaskell J."/>
            <person name="Glotzer D."/>
            <person name="Gorecki P."/>
            <person name="Heitman J."/>
            <person name="Hesse C."/>
            <person name="Hori C."/>
            <person name="Igarashi K."/>
            <person name="Jurgens J.A."/>
            <person name="Kallen N."/>
            <person name="Kersten P."/>
            <person name="Kohler A."/>
            <person name="Kuees U."/>
            <person name="Kumar T.K.A."/>
            <person name="Kuo A."/>
            <person name="LaButti K."/>
            <person name="Larrondo L.F."/>
            <person name="Lindquist E."/>
            <person name="Ling A."/>
            <person name="Lombard V."/>
            <person name="Lucas S."/>
            <person name="Lundell T."/>
            <person name="Martin R."/>
            <person name="McLaughlin D.J."/>
            <person name="Morgenstern I."/>
            <person name="Morin E."/>
            <person name="Murat C."/>
            <person name="Nagy L.G."/>
            <person name="Nolan M."/>
            <person name="Ohm R.A."/>
            <person name="Patyshakuliyeva A."/>
            <person name="Rokas A."/>
            <person name="Ruiz-Duenas F.J."/>
            <person name="Sabat G."/>
            <person name="Salamov A."/>
            <person name="Samejima M."/>
            <person name="Schmutz J."/>
            <person name="Slot J.C."/>
            <person name="St John F."/>
            <person name="Stenlid J."/>
            <person name="Sun H."/>
            <person name="Sun S."/>
            <person name="Syed K."/>
            <person name="Tsang A."/>
            <person name="Wiebenga A."/>
            <person name="Young D."/>
            <person name="Pisabarro A."/>
            <person name="Eastwood D.C."/>
            <person name="Martin F."/>
            <person name="Cullen D."/>
            <person name="Grigoriev I.V."/>
            <person name="Hibbett D.S."/>
        </authorList>
    </citation>
    <scope>NUCLEOTIDE SEQUENCE [LARGE SCALE GENOMIC DNA]</scope>
    <source>
        <strain evidence="4">HHB-11173 SS5</strain>
    </source>
</reference>
<dbReference type="AlphaFoldDB" id="R7S135"/>
<proteinExistence type="predicted"/>
<dbReference type="Pfam" id="PF20231">
    <property type="entry name" value="DUF6589"/>
    <property type="match status" value="1"/>
</dbReference>
<protein>
    <recommendedName>
        <fullName evidence="2">DUF6589 domain-containing protein</fullName>
    </recommendedName>
</protein>
<dbReference type="OMA" id="SGHHITP"/>
<evidence type="ECO:0000313" key="3">
    <source>
        <dbReference type="EMBL" id="EIN04090.1"/>
    </source>
</evidence>
<sequence>MRSNFLSGSGSKSRHFSDILEAIWTADDGLPPPEDKERSLSFSYTAEFSDIGYARPALSTFAVRIVREELKRERNSAVKTSSGLHTLVKSGHGATETTWEHLTASTIAGASRILRAHQPLTWNFIEDLSTPKSRGSNVIVQYRYRPPAIATAHVLSFINFTHNSHAKLLPLLLGIFFFSCRANRELFALGSRVGLITSYTGTILALRRMAAYAAKHIKELGTSPVSALALLIDNTQSYARARSMRMGTTDRMIVGTAATAYELEDCDLQALDLDDKLARIAENKRKDFTVEKLVRMTDMDLIQKACSMQWLQILIRYIPELSSRYKDEAAQEYDKIVAPHRPRKIRKTKTHPLAPNGRNESVTSELLLGLKHFLSQLGHTEDDQLRRLIPVGGDGLTYERLVQLKKYMQLHPEAAQRMDHIEPFLQLWHTAWTDVSRIFESHWDSDLSDDPSSLGHSATKIGRKAPSNLKKVDYYPAIDTAYLVLDVRVLDCWRLHFGTEDLFLYFTKLEEQDKIPSFESLLSAASTLWGRYASPRSFIKVFRGGSNETSHGNIPHGSPWQSPQMPTADHISEPRGESSKPKRQAKKKEWEADADRPHPQGDTACGRSMRFLWDASISREMAMATAAGAIGIVYECVKLLLLSFAGSTHTKYAVYLLEMICNHEDESSTALQQLMLNNWLVNPSGESGRWMEGDLYQEHLNGLLEQHNSKNHDFDSKHMQETVGRNIAHFYDLQREMREGAQLKPRGWKHTNPHTRPEVRTLLDIYKTTELHTFRPGRSYERHGREVNDLERGMRMLRETKIPAWIHDTFRGRDIAEGKLTFSVEPSQRQDIVDDLEALEDEYIPQTAGRLIVRDGELFVEIDDSGLEEEVVEEIDGEVDT</sequence>
<feature type="region of interest" description="Disordered" evidence="1">
    <location>
        <begin position="549"/>
        <end position="603"/>
    </location>
</feature>
<feature type="compositionally biased region" description="Basic and acidic residues" evidence="1">
    <location>
        <begin position="570"/>
        <end position="580"/>
    </location>
</feature>
<organism evidence="3 4">
    <name type="scientific">Punctularia strigosozonata (strain HHB-11173)</name>
    <name type="common">White-rot fungus</name>
    <dbReference type="NCBI Taxonomy" id="741275"/>
    <lineage>
        <taxon>Eukaryota</taxon>
        <taxon>Fungi</taxon>
        <taxon>Dikarya</taxon>
        <taxon>Basidiomycota</taxon>
        <taxon>Agaricomycotina</taxon>
        <taxon>Agaricomycetes</taxon>
        <taxon>Corticiales</taxon>
        <taxon>Punctulariaceae</taxon>
        <taxon>Punctularia</taxon>
    </lineage>
</organism>
<dbReference type="InterPro" id="IPR046496">
    <property type="entry name" value="DUF6589"/>
</dbReference>
<dbReference type="EMBL" id="JH687556">
    <property type="protein sequence ID" value="EIN04090.1"/>
    <property type="molecule type" value="Genomic_DNA"/>
</dbReference>
<keyword evidence="4" id="KW-1185">Reference proteome</keyword>
<dbReference type="eggNOG" id="ENOG502SJ72">
    <property type="taxonomic scope" value="Eukaryota"/>
</dbReference>
<evidence type="ECO:0000313" key="4">
    <source>
        <dbReference type="Proteomes" id="UP000054196"/>
    </source>
</evidence>
<dbReference type="HOGENOM" id="CLU_006728_0_0_1"/>
<dbReference type="KEGG" id="psq:PUNSTDRAFT_76744"/>